<evidence type="ECO:0000256" key="1">
    <source>
        <dbReference type="RuleBase" id="RU363044"/>
    </source>
</evidence>
<comment type="caution">
    <text evidence="3">The sequence shown here is derived from an EMBL/GenBank/DDBJ whole genome shotgun (WGS) entry which is preliminary data.</text>
</comment>
<protein>
    <recommendedName>
        <fullName evidence="1">ATP-dependent DNA helicase</fullName>
        <ecNumber evidence="1">5.6.2.3</ecNumber>
    </recommendedName>
</protein>
<dbReference type="InterPro" id="IPR027417">
    <property type="entry name" value="P-loop_NTPase"/>
</dbReference>
<dbReference type="AlphaFoldDB" id="A0A444ZW47"/>
<dbReference type="EMBL" id="SDMP01000013">
    <property type="protein sequence ID" value="RYR18376.1"/>
    <property type="molecule type" value="Genomic_DNA"/>
</dbReference>
<dbReference type="GO" id="GO:0006281">
    <property type="term" value="P:DNA repair"/>
    <property type="evidence" value="ECO:0007669"/>
    <property type="project" value="UniProtKB-KW"/>
</dbReference>
<feature type="domain" description="DNA helicase Pif1-like DEAD-box helicase" evidence="2">
    <location>
        <begin position="68"/>
        <end position="105"/>
    </location>
</feature>
<comment type="cofactor">
    <cofactor evidence="1">
        <name>Mg(2+)</name>
        <dbReference type="ChEBI" id="CHEBI:18420"/>
    </cofactor>
</comment>
<dbReference type="PANTHER" id="PTHR10492">
    <property type="match status" value="1"/>
</dbReference>
<dbReference type="PANTHER" id="PTHR10492:SF57">
    <property type="entry name" value="ATP-DEPENDENT DNA HELICASE"/>
    <property type="match status" value="1"/>
</dbReference>
<gene>
    <name evidence="3" type="ORF">Ahy_B03g062992</name>
</gene>
<keyword evidence="1" id="KW-0227">DNA damage</keyword>
<dbReference type="Proteomes" id="UP000289738">
    <property type="component" value="Chromosome B03"/>
</dbReference>
<dbReference type="GO" id="GO:0005524">
    <property type="term" value="F:ATP binding"/>
    <property type="evidence" value="ECO:0007669"/>
    <property type="project" value="UniProtKB-KW"/>
</dbReference>
<comment type="similarity">
    <text evidence="1">Belongs to the helicase family.</text>
</comment>
<evidence type="ECO:0000313" key="3">
    <source>
        <dbReference type="EMBL" id="RYR18376.1"/>
    </source>
</evidence>
<dbReference type="GO" id="GO:0016887">
    <property type="term" value="F:ATP hydrolysis activity"/>
    <property type="evidence" value="ECO:0007669"/>
    <property type="project" value="RHEA"/>
</dbReference>
<dbReference type="InterPro" id="IPR010285">
    <property type="entry name" value="DNA_helicase_pif1-like_DEAD"/>
</dbReference>
<reference evidence="3 4" key="1">
    <citation type="submission" date="2019-01" db="EMBL/GenBank/DDBJ databases">
        <title>Sequencing of cultivated peanut Arachis hypogaea provides insights into genome evolution and oil improvement.</title>
        <authorList>
            <person name="Chen X."/>
        </authorList>
    </citation>
    <scope>NUCLEOTIDE SEQUENCE [LARGE SCALE GENOMIC DNA]</scope>
    <source>
        <strain evidence="4">cv. Fuhuasheng</strain>
        <tissue evidence="3">Leaves</tissue>
    </source>
</reference>
<dbReference type="GO" id="GO:0043139">
    <property type="term" value="F:5'-3' DNA helicase activity"/>
    <property type="evidence" value="ECO:0007669"/>
    <property type="project" value="UniProtKB-EC"/>
</dbReference>
<keyword evidence="1" id="KW-0233">DNA recombination</keyword>
<proteinExistence type="inferred from homology"/>
<dbReference type="Gene3D" id="3.40.50.300">
    <property type="entry name" value="P-loop containing nucleotide triphosphate hydrolases"/>
    <property type="match status" value="1"/>
</dbReference>
<dbReference type="GO" id="GO:0000723">
    <property type="term" value="P:telomere maintenance"/>
    <property type="evidence" value="ECO:0007669"/>
    <property type="project" value="InterPro"/>
</dbReference>
<keyword evidence="1" id="KW-0547">Nucleotide-binding</keyword>
<dbReference type="Pfam" id="PF05970">
    <property type="entry name" value="PIF1"/>
    <property type="match status" value="1"/>
</dbReference>
<evidence type="ECO:0000259" key="2">
    <source>
        <dbReference type="Pfam" id="PF05970"/>
    </source>
</evidence>
<comment type="catalytic activity">
    <reaction evidence="1">
        <text>ATP + H2O = ADP + phosphate + H(+)</text>
        <dbReference type="Rhea" id="RHEA:13065"/>
        <dbReference type="ChEBI" id="CHEBI:15377"/>
        <dbReference type="ChEBI" id="CHEBI:15378"/>
        <dbReference type="ChEBI" id="CHEBI:30616"/>
        <dbReference type="ChEBI" id="CHEBI:43474"/>
        <dbReference type="ChEBI" id="CHEBI:456216"/>
        <dbReference type="EC" id="5.6.2.3"/>
    </reaction>
</comment>
<dbReference type="STRING" id="3818.A0A444ZW47"/>
<keyword evidence="4" id="KW-1185">Reference proteome</keyword>
<accession>A0A444ZW47</accession>
<evidence type="ECO:0000313" key="4">
    <source>
        <dbReference type="Proteomes" id="UP000289738"/>
    </source>
</evidence>
<name>A0A444ZW47_ARAHY</name>
<sequence length="120" mass="13937">MSQDELQTFCLLEIEKLLQSNGKSLRNYASMPVPNNSLVSQFSNLMLLRELQYDTVSLSREHDANILKLNEEQKVVYDKIIDCVSNKRDGFFFVYGFGGTGKTFYTEFCQLDCDMRKRLL</sequence>
<dbReference type="SUPFAM" id="SSF52540">
    <property type="entry name" value="P-loop containing nucleoside triphosphate hydrolases"/>
    <property type="match status" value="1"/>
</dbReference>
<keyword evidence="1" id="KW-0067">ATP-binding</keyword>
<dbReference type="GO" id="GO:0006310">
    <property type="term" value="P:DNA recombination"/>
    <property type="evidence" value="ECO:0007669"/>
    <property type="project" value="UniProtKB-KW"/>
</dbReference>
<organism evidence="3 4">
    <name type="scientific">Arachis hypogaea</name>
    <name type="common">Peanut</name>
    <dbReference type="NCBI Taxonomy" id="3818"/>
    <lineage>
        <taxon>Eukaryota</taxon>
        <taxon>Viridiplantae</taxon>
        <taxon>Streptophyta</taxon>
        <taxon>Embryophyta</taxon>
        <taxon>Tracheophyta</taxon>
        <taxon>Spermatophyta</taxon>
        <taxon>Magnoliopsida</taxon>
        <taxon>eudicotyledons</taxon>
        <taxon>Gunneridae</taxon>
        <taxon>Pentapetalae</taxon>
        <taxon>rosids</taxon>
        <taxon>fabids</taxon>
        <taxon>Fabales</taxon>
        <taxon>Fabaceae</taxon>
        <taxon>Papilionoideae</taxon>
        <taxon>50 kb inversion clade</taxon>
        <taxon>dalbergioids sensu lato</taxon>
        <taxon>Dalbergieae</taxon>
        <taxon>Pterocarpus clade</taxon>
        <taxon>Arachis</taxon>
    </lineage>
</organism>
<dbReference type="EC" id="5.6.2.3" evidence="1"/>
<keyword evidence="1" id="KW-0378">Hydrolase</keyword>
<keyword evidence="1" id="KW-0234">DNA repair</keyword>
<keyword evidence="1" id="KW-0347">Helicase</keyword>